<dbReference type="STRING" id="669874.A0A1E4U3A3"/>
<keyword evidence="9" id="KW-1185">Reference proteome</keyword>
<feature type="compositionally biased region" description="Polar residues" evidence="6">
    <location>
        <begin position="195"/>
        <end position="208"/>
    </location>
</feature>
<name>A0A1E4U3A3_PACTA</name>
<dbReference type="EMBL" id="KV454011">
    <property type="protein sequence ID" value="ODV98480.1"/>
    <property type="molecule type" value="Genomic_DNA"/>
</dbReference>
<dbReference type="PANTHER" id="PTHR45776:SF2">
    <property type="entry name" value="MIP04163P"/>
    <property type="match status" value="1"/>
</dbReference>
<dbReference type="GO" id="GO:0046983">
    <property type="term" value="F:protein dimerization activity"/>
    <property type="evidence" value="ECO:0007669"/>
    <property type="project" value="InterPro"/>
</dbReference>
<evidence type="ECO:0000256" key="6">
    <source>
        <dbReference type="SAM" id="MobiDB-lite"/>
    </source>
</evidence>
<evidence type="ECO:0000256" key="3">
    <source>
        <dbReference type="ARBA" id="ARBA00023125"/>
    </source>
</evidence>
<evidence type="ECO:0000313" key="8">
    <source>
        <dbReference type="EMBL" id="ODV98480.1"/>
    </source>
</evidence>
<dbReference type="GO" id="GO:0005634">
    <property type="term" value="C:nucleus"/>
    <property type="evidence" value="ECO:0007669"/>
    <property type="project" value="UniProtKB-SubCell"/>
</dbReference>
<evidence type="ECO:0000256" key="2">
    <source>
        <dbReference type="ARBA" id="ARBA00023015"/>
    </source>
</evidence>
<dbReference type="InterPro" id="IPR036638">
    <property type="entry name" value="HLH_DNA-bd_sf"/>
</dbReference>
<evidence type="ECO:0000256" key="5">
    <source>
        <dbReference type="ARBA" id="ARBA00023242"/>
    </source>
</evidence>
<keyword evidence="5" id="KW-0539">Nucleus</keyword>
<feature type="region of interest" description="Disordered" evidence="6">
    <location>
        <begin position="84"/>
        <end position="134"/>
    </location>
</feature>
<dbReference type="AlphaFoldDB" id="A0A1E4U3A3"/>
<dbReference type="Proteomes" id="UP000094236">
    <property type="component" value="Unassembled WGS sequence"/>
</dbReference>
<dbReference type="GO" id="GO:0000978">
    <property type="term" value="F:RNA polymerase II cis-regulatory region sequence-specific DNA binding"/>
    <property type="evidence" value="ECO:0007669"/>
    <property type="project" value="TreeGrafter"/>
</dbReference>
<feature type="compositionally biased region" description="Polar residues" evidence="6">
    <location>
        <begin position="84"/>
        <end position="96"/>
    </location>
</feature>
<reference evidence="9" key="1">
    <citation type="submission" date="2016-05" db="EMBL/GenBank/DDBJ databases">
        <title>Comparative genomics of biotechnologically important yeasts.</title>
        <authorList>
            <consortium name="DOE Joint Genome Institute"/>
            <person name="Riley R."/>
            <person name="Haridas S."/>
            <person name="Wolfe K.H."/>
            <person name="Lopes M.R."/>
            <person name="Hittinger C.T."/>
            <person name="Goker M."/>
            <person name="Salamov A."/>
            <person name="Wisecaver J."/>
            <person name="Long T.M."/>
            <person name="Aerts A.L."/>
            <person name="Barry K."/>
            <person name="Choi C."/>
            <person name="Clum A."/>
            <person name="Coughlan A.Y."/>
            <person name="Deshpande S."/>
            <person name="Douglass A.P."/>
            <person name="Hanson S.J."/>
            <person name="Klenk H.-P."/>
            <person name="Labutti K."/>
            <person name="Lapidus A."/>
            <person name="Lindquist E."/>
            <person name="Lipzen A."/>
            <person name="Meier-Kolthoff J.P."/>
            <person name="Ohm R.A."/>
            <person name="Otillar R.P."/>
            <person name="Pangilinan J."/>
            <person name="Peng Y."/>
            <person name="Rokas A."/>
            <person name="Rosa C.A."/>
            <person name="Scheuner C."/>
            <person name="Sibirny A.A."/>
            <person name="Slot J.C."/>
            <person name="Stielow J.B."/>
            <person name="Sun H."/>
            <person name="Kurtzman C.P."/>
            <person name="Blackwell M."/>
            <person name="Grigoriev I.V."/>
            <person name="Jeffries T.W."/>
        </authorList>
    </citation>
    <scope>NUCLEOTIDE SEQUENCE [LARGE SCALE GENOMIC DNA]</scope>
    <source>
        <strain evidence="9">NRRL Y-2460</strain>
    </source>
</reference>
<evidence type="ECO:0000259" key="7">
    <source>
        <dbReference type="PROSITE" id="PS50888"/>
    </source>
</evidence>
<feature type="domain" description="BHLH" evidence="7">
    <location>
        <begin position="225"/>
        <end position="291"/>
    </location>
</feature>
<dbReference type="GO" id="GO:0000981">
    <property type="term" value="F:DNA-binding transcription factor activity, RNA polymerase II-specific"/>
    <property type="evidence" value="ECO:0007669"/>
    <property type="project" value="TreeGrafter"/>
</dbReference>
<dbReference type="Pfam" id="PF00010">
    <property type="entry name" value="HLH"/>
    <property type="match status" value="1"/>
</dbReference>
<dbReference type="OrthoDB" id="690068at2759"/>
<evidence type="ECO:0000313" key="9">
    <source>
        <dbReference type="Proteomes" id="UP000094236"/>
    </source>
</evidence>
<organism evidence="8 9">
    <name type="scientific">Pachysolen tannophilus NRRL Y-2460</name>
    <dbReference type="NCBI Taxonomy" id="669874"/>
    <lineage>
        <taxon>Eukaryota</taxon>
        <taxon>Fungi</taxon>
        <taxon>Dikarya</taxon>
        <taxon>Ascomycota</taxon>
        <taxon>Saccharomycotina</taxon>
        <taxon>Pichiomycetes</taxon>
        <taxon>Pachysolenaceae</taxon>
        <taxon>Pachysolen</taxon>
    </lineage>
</organism>
<dbReference type="PROSITE" id="PS50888">
    <property type="entry name" value="BHLH"/>
    <property type="match status" value="1"/>
</dbReference>
<feature type="region of interest" description="Disordered" evidence="6">
    <location>
        <begin position="175"/>
        <end position="229"/>
    </location>
</feature>
<proteinExistence type="predicted"/>
<accession>A0A1E4U3A3</accession>
<evidence type="ECO:0000256" key="4">
    <source>
        <dbReference type="ARBA" id="ARBA00023163"/>
    </source>
</evidence>
<feature type="compositionally biased region" description="Low complexity" evidence="6">
    <location>
        <begin position="182"/>
        <end position="194"/>
    </location>
</feature>
<keyword evidence="3" id="KW-0238">DNA-binding</keyword>
<dbReference type="CDD" id="cd11387">
    <property type="entry name" value="bHLHzip_USF_MITF"/>
    <property type="match status" value="1"/>
</dbReference>
<keyword evidence="4" id="KW-0804">Transcription</keyword>
<dbReference type="SUPFAM" id="SSF47459">
    <property type="entry name" value="HLH, helix-loop-helix DNA-binding domain"/>
    <property type="match status" value="1"/>
</dbReference>
<comment type="subcellular location">
    <subcellularLocation>
        <location evidence="1">Nucleus</location>
    </subcellularLocation>
</comment>
<dbReference type="SMART" id="SM00353">
    <property type="entry name" value="HLH"/>
    <property type="match status" value="1"/>
</dbReference>
<sequence length="317" mass="35781">MDSNTYNTESFDFLDFDNISPTATNSRDSNNNNNNGGNVTGNVIGDQKYLEDLDSFGLTSGINIIDELSSPGTNPQVKQEQNYSIPLNDNNDRNLPQQAQAAQQQRGGNFSDLLNSQYFSPSSKGVSHGNLDTVDNNSNYPGSYNNLSFNNNQNLNNLISPGGFSDFDNSPYNSLQQDYLASPPFNSPSNFSPNLKANFSPSSPSSQHTHLHPKQHLSKEEKLRRRREFHNAVERRRRDLIKDRIKELGALIPPSLLFEIQFNKDGKEITKDTRANKALILNKTVEYIEHLQKISREQDERLAYLKQKLENPTSQII</sequence>
<dbReference type="InterPro" id="IPR011598">
    <property type="entry name" value="bHLH_dom"/>
</dbReference>
<protein>
    <recommendedName>
        <fullName evidence="7">BHLH domain-containing protein</fullName>
    </recommendedName>
</protein>
<feature type="compositionally biased region" description="Basic and acidic residues" evidence="6">
    <location>
        <begin position="217"/>
        <end position="229"/>
    </location>
</feature>
<feature type="compositionally biased region" description="Polar residues" evidence="6">
    <location>
        <begin position="106"/>
        <end position="125"/>
    </location>
</feature>
<evidence type="ECO:0000256" key="1">
    <source>
        <dbReference type="ARBA" id="ARBA00004123"/>
    </source>
</evidence>
<dbReference type="PANTHER" id="PTHR45776">
    <property type="entry name" value="MIP04163P"/>
    <property type="match status" value="1"/>
</dbReference>
<dbReference type="Gene3D" id="4.10.280.10">
    <property type="entry name" value="Helix-loop-helix DNA-binding domain"/>
    <property type="match status" value="1"/>
</dbReference>
<keyword evidence="2" id="KW-0805">Transcription regulation</keyword>
<gene>
    <name evidence="8" type="ORF">PACTADRAFT_955</name>
</gene>